<dbReference type="PANTHER" id="PTHR42194:SF1">
    <property type="entry name" value="UPF0276 PROTEIN HI_1600"/>
    <property type="match status" value="1"/>
</dbReference>
<organism evidence="1 2">
    <name type="scientific">Acidicapsa dinghuensis</name>
    <dbReference type="NCBI Taxonomy" id="2218256"/>
    <lineage>
        <taxon>Bacteria</taxon>
        <taxon>Pseudomonadati</taxon>
        <taxon>Acidobacteriota</taxon>
        <taxon>Terriglobia</taxon>
        <taxon>Terriglobales</taxon>
        <taxon>Acidobacteriaceae</taxon>
        <taxon>Acidicapsa</taxon>
    </lineage>
</organism>
<comment type="caution">
    <text evidence="1">The sequence shown here is derived from an EMBL/GenBank/DDBJ whole genome shotgun (WGS) entry which is preliminary data.</text>
</comment>
<accession>A0ABW1EKG1</accession>
<dbReference type="InterPro" id="IPR036237">
    <property type="entry name" value="Xyl_isomerase-like_sf"/>
</dbReference>
<proteinExistence type="predicted"/>
<dbReference type="RefSeq" id="WP_263332515.1">
    <property type="nucleotide sequence ID" value="NZ_JAGSYH010000001.1"/>
</dbReference>
<protein>
    <submittedName>
        <fullName evidence="1">DUF692 domain-containing protein</fullName>
    </submittedName>
</protein>
<evidence type="ECO:0000313" key="2">
    <source>
        <dbReference type="Proteomes" id="UP001596091"/>
    </source>
</evidence>
<dbReference type="PANTHER" id="PTHR42194">
    <property type="entry name" value="UPF0276 PROTEIN HI_1600"/>
    <property type="match status" value="1"/>
</dbReference>
<gene>
    <name evidence="1" type="ORF">ACFPT7_21015</name>
</gene>
<dbReference type="Gene3D" id="3.20.20.150">
    <property type="entry name" value="Divalent-metal-dependent TIM barrel enzymes"/>
    <property type="match status" value="1"/>
</dbReference>
<dbReference type="NCBIfam" id="NF003818">
    <property type="entry name" value="PRK05409.1"/>
    <property type="match status" value="1"/>
</dbReference>
<keyword evidence="2" id="KW-1185">Reference proteome</keyword>
<evidence type="ECO:0000313" key="1">
    <source>
        <dbReference type="EMBL" id="MFC5864802.1"/>
    </source>
</evidence>
<dbReference type="EMBL" id="JBHSPH010000010">
    <property type="protein sequence ID" value="MFC5864802.1"/>
    <property type="molecule type" value="Genomic_DNA"/>
</dbReference>
<dbReference type="InterPro" id="IPR007801">
    <property type="entry name" value="MbnB/TglH/ChrH"/>
</dbReference>
<dbReference type="Proteomes" id="UP001596091">
    <property type="component" value="Unassembled WGS sequence"/>
</dbReference>
<dbReference type="SUPFAM" id="SSF51658">
    <property type="entry name" value="Xylose isomerase-like"/>
    <property type="match status" value="1"/>
</dbReference>
<dbReference type="Pfam" id="PF05114">
    <property type="entry name" value="MbnB_TglH_ChrH"/>
    <property type="match status" value="1"/>
</dbReference>
<name>A0ABW1EKG1_9BACT</name>
<reference evidence="2" key="1">
    <citation type="journal article" date="2019" name="Int. J. Syst. Evol. Microbiol.">
        <title>The Global Catalogue of Microorganisms (GCM) 10K type strain sequencing project: providing services to taxonomists for standard genome sequencing and annotation.</title>
        <authorList>
            <consortium name="The Broad Institute Genomics Platform"/>
            <consortium name="The Broad Institute Genome Sequencing Center for Infectious Disease"/>
            <person name="Wu L."/>
            <person name="Ma J."/>
        </authorList>
    </citation>
    <scope>NUCLEOTIDE SEQUENCE [LARGE SCALE GENOMIC DNA]</scope>
    <source>
        <strain evidence="2">JCM 4087</strain>
    </source>
</reference>
<sequence length="296" mass="34354">MSGNRFNAFKDYGVGIGLRIPHYEHIFAHKPGVDWFEIISENYMVDGGRPLQMLDRIMENYRVVQHGVSMYFGSAQAPDREHLRRLNSLVKRTNTPWLSDHLCWGSVDGTYSHDLLPLPYTWEAVEKTAARIREVRDFVEIPVAVENVSSYAEFVDSEMTEWEFLNEVVERADCGILLDVNNIYVSSVNHDFTPMDYVNAIPAERVAQIHIAGHTRYEKYILDTHDHPVIDPVWQLYARAIERCGPTPTLLEWDDRIPSFEEVWAEARKAERYLEPVKKHKAVEHEEEKQLAEVAQ</sequence>